<dbReference type="PANTHER" id="PTHR33392:SF6">
    <property type="entry name" value="POLYISOPRENYL-TEICHOIC ACID--PEPTIDOGLYCAN TEICHOIC ACID TRANSFERASE TAGU"/>
    <property type="match status" value="1"/>
</dbReference>
<feature type="compositionally biased region" description="Low complexity" evidence="3">
    <location>
        <begin position="380"/>
        <end position="417"/>
    </location>
</feature>
<evidence type="ECO:0000256" key="1">
    <source>
        <dbReference type="ARBA" id="ARBA00006068"/>
    </source>
</evidence>
<keyword evidence="4" id="KW-1133">Transmembrane helix</keyword>
<proteinExistence type="inferred from homology"/>
<dbReference type="NCBIfam" id="TIGR00350">
    <property type="entry name" value="lytR_cpsA_psr"/>
    <property type="match status" value="1"/>
</dbReference>
<dbReference type="Gene3D" id="3.40.630.190">
    <property type="entry name" value="LCP protein"/>
    <property type="match status" value="1"/>
</dbReference>
<keyword evidence="4" id="KW-0812">Transmembrane</keyword>
<dbReference type="PANTHER" id="PTHR33392">
    <property type="entry name" value="POLYISOPRENYL-TEICHOIC ACID--PEPTIDOGLYCAN TEICHOIC ACID TRANSFERASE TAGU"/>
    <property type="match status" value="1"/>
</dbReference>
<keyword evidence="4" id="KW-0472">Membrane</keyword>
<evidence type="ECO:0000256" key="2">
    <source>
        <dbReference type="SAM" id="Coils"/>
    </source>
</evidence>
<comment type="caution">
    <text evidence="6">The sequence shown here is derived from an EMBL/GenBank/DDBJ whole genome shotgun (WGS) entry which is preliminary data.</text>
</comment>
<dbReference type="Pfam" id="PF03816">
    <property type="entry name" value="LytR_cpsA_psr"/>
    <property type="match status" value="1"/>
</dbReference>
<evidence type="ECO:0000313" key="7">
    <source>
        <dbReference type="Proteomes" id="UP000196232"/>
    </source>
</evidence>
<feature type="region of interest" description="Disordered" evidence="3">
    <location>
        <begin position="378"/>
        <end position="426"/>
    </location>
</feature>
<gene>
    <name evidence="6" type="ORF">LKACC16343_01650</name>
</gene>
<evidence type="ECO:0000256" key="4">
    <source>
        <dbReference type="SAM" id="Phobius"/>
    </source>
</evidence>
<dbReference type="EMBL" id="MYFM01000004">
    <property type="protein sequence ID" value="OVE97768.1"/>
    <property type="molecule type" value="Genomic_DNA"/>
</dbReference>
<keyword evidence="2" id="KW-0175">Coiled coil</keyword>
<dbReference type="Proteomes" id="UP000196232">
    <property type="component" value="Unassembled WGS sequence"/>
</dbReference>
<evidence type="ECO:0000313" key="6">
    <source>
        <dbReference type="EMBL" id="OVE97768.1"/>
    </source>
</evidence>
<reference evidence="6 7" key="1">
    <citation type="submission" date="2017-03" db="EMBL/GenBank/DDBJ databases">
        <title>Genome sequence of Lactobacillus bobalius KACC 16343.</title>
        <authorList>
            <person name="Chun J."/>
        </authorList>
    </citation>
    <scope>NUCLEOTIDE SEQUENCE [LARGE SCALE GENOMIC DNA]</scope>
    <source>
        <strain evidence="6 7">KACC 16343</strain>
    </source>
</reference>
<evidence type="ECO:0000256" key="3">
    <source>
        <dbReference type="SAM" id="MobiDB-lite"/>
    </source>
</evidence>
<feature type="transmembrane region" description="Helical" evidence="4">
    <location>
        <begin position="33"/>
        <end position="53"/>
    </location>
</feature>
<feature type="coiled-coil region" evidence="2">
    <location>
        <begin position="326"/>
        <end position="360"/>
    </location>
</feature>
<feature type="domain" description="Cell envelope-related transcriptional attenuator" evidence="5">
    <location>
        <begin position="109"/>
        <end position="262"/>
    </location>
</feature>
<dbReference type="AlphaFoldDB" id="A0A202FBG4"/>
<organism evidence="6 7">
    <name type="scientific">Companilactobacillus bobalius</name>
    <dbReference type="NCBI Taxonomy" id="2801451"/>
    <lineage>
        <taxon>Bacteria</taxon>
        <taxon>Bacillati</taxon>
        <taxon>Bacillota</taxon>
        <taxon>Bacilli</taxon>
        <taxon>Lactobacillales</taxon>
        <taxon>Lactobacillaceae</taxon>
        <taxon>Companilactobacillus</taxon>
    </lineage>
</organism>
<evidence type="ECO:0000259" key="5">
    <source>
        <dbReference type="Pfam" id="PF03816"/>
    </source>
</evidence>
<dbReference type="InterPro" id="IPR004474">
    <property type="entry name" value="LytR_CpsA_psr"/>
</dbReference>
<accession>A0A202FBG4</accession>
<dbReference type="InterPro" id="IPR050922">
    <property type="entry name" value="LytR/CpsA/Psr_CW_biosynth"/>
</dbReference>
<sequence length="426" mass="46875">MNNNNNNGLRGRRKRTRNSALASSNNGKIKHPLLKIIGLVALVTFFVMGAYGFRIYAQAQNSLGKTYKAIDGKNASAKIVSKKPVSILLLGVDTTDNGVRDTETNYRGNSDTMIIVTVNPKTNKTTMMSVPRDSMTEIWKSANHNTKKIQKINSAYNIGNEESAMVTTEKFLNVPIDYYIKVDFNSLKEIVNAVGGVDVDVPFSFSYGDTGEKKSHFKKGKMHLNGKQALDYSRMRYEDPQGDYGRQLRQRQVITAIIKSAASAKTFTRYQKVLDSISSSMTTNLSFSDMQSMFLNYSGAAKNIDSDHLQGYGSMIDGSSYEIAPTKELRRVSNKLRKQLGLAEEQLNNKETRLNAYNEKLGFSFNYTGNQQQNYTTKITSTSSSTSSESSYGSSYGESSHSTGGYGSSSNSSTGSTGSRGFGGGY</sequence>
<comment type="similarity">
    <text evidence="1">Belongs to the LytR/CpsA/Psr (LCP) family.</text>
</comment>
<protein>
    <submittedName>
        <fullName evidence="6">Biofilm regulatory protein</fullName>
    </submittedName>
</protein>
<name>A0A202FBG4_9LACO</name>
<feature type="region of interest" description="Disordered" evidence="3">
    <location>
        <begin position="1"/>
        <end position="24"/>
    </location>
</feature>